<organism evidence="10 11">
    <name type="scientific">Vigna mungo</name>
    <name type="common">Black gram</name>
    <name type="synonym">Phaseolus mungo</name>
    <dbReference type="NCBI Taxonomy" id="3915"/>
    <lineage>
        <taxon>Eukaryota</taxon>
        <taxon>Viridiplantae</taxon>
        <taxon>Streptophyta</taxon>
        <taxon>Embryophyta</taxon>
        <taxon>Tracheophyta</taxon>
        <taxon>Spermatophyta</taxon>
        <taxon>Magnoliopsida</taxon>
        <taxon>eudicotyledons</taxon>
        <taxon>Gunneridae</taxon>
        <taxon>Pentapetalae</taxon>
        <taxon>rosids</taxon>
        <taxon>fabids</taxon>
        <taxon>Fabales</taxon>
        <taxon>Fabaceae</taxon>
        <taxon>Papilionoideae</taxon>
        <taxon>50 kb inversion clade</taxon>
        <taxon>NPAAA clade</taxon>
        <taxon>indigoferoid/millettioid clade</taxon>
        <taxon>Phaseoleae</taxon>
        <taxon>Vigna</taxon>
    </lineage>
</organism>
<keyword evidence="6 8" id="KW-0808">Transferase</keyword>
<accession>A0AAQ3MLV2</accession>
<dbReference type="GO" id="GO:0005739">
    <property type="term" value="C:mitochondrion"/>
    <property type="evidence" value="ECO:0007669"/>
    <property type="project" value="TreeGrafter"/>
</dbReference>
<evidence type="ECO:0000256" key="5">
    <source>
        <dbReference type="ARBA" id="ARBA00022563"/>
    </source>
</evidence>
<keyword evidence="11" id="KW-1185">Reference proteome</keyword>
<gene>
    <name evidence="10" type="ORF">V8G54_032734</name>
</gene>
<proteinExistence type="inferred from homology"/>
<evidence type="ECO:0000256" key="2">
    <source>
        <dbReference type="ARBA" id="ARBA00001933"/>
    </source>
</evidence>
<dbReference type="InterPro" id="IPR049943">
    <property type="entry name" value="Ser_HO-MeTrfase-like"/>
</dbReference>
<sequence length="568" mass="61882">MQACTMMGSLQQSVWTKGMGFPAKGYGNNSGFVSEVKFCNMKPCKASPVEGSLVTGKPSSLSFSVPEIGGDGSSFLDHGLTEADPEVRAIIDKEKDRQFKSLELIASENFTSRAVMEAVGSCLTNKYSEGLPGKRYYGGNEYIDELETLCQQRALAAFHVDGNKWGVNVQPLSGSPANFAVYTAVLKPHDRIMGLDLPHGGHLSHGFMTPKKRVSATSIYFESMPYRLDESTGLIDYDMLEKTANLFRPKLIIAGFSAYPRDIDYPRMRKLITSFMHGKIADEVGAFLMMDMAHISGLVAASVLASPFDYCDIVTTTTHKSLRGPRGGMIFFKKDPVHGVDLEPAINNSVFPGLQGGPHNHTIGGLAVCLKYAQSPEFKNYQNQFACLVYILSVDLHESESIRLGKDPFGQNQFVRLVVVNCRALAQRLNEHGYKLVSGGSDNHLVLVDLRPSGLDGARVEKILDMASITLNKNSVPGDKSALVPGGIRIGAPAMTTRGLGEKEFALIADLIHEGVQISLEAKSLVSGTKLQEFLKFVSSSEFPLGEKVSELRRKVEALTTQYPIPGV</sequence>
<comment type="cofactor">
    <cofactor evidence="2 8">
        <name>pyridoxal 5'-phosphate</name>
        <dbReference type="ChEBI" id="CHEBI:597326"/>
    </cofactor>
</comment>
<dbReference type="Pfam" id="PF00464">
    <property type="entry name" value="SHMT"/>
    <property type="match status" value="2"/>
</dbReference>
<dbReference type="InterPro" id="IPR015421">
    <property type="entry name" value="PyrdxlP-dep_Trfase_major"/>
</dbReference>
<evidence type="ECO:0000256" key="8">
    <source>
        <dbReference type="RuleBase" id="RU000585"/>
    </source>
</evidence>
<evidence type="ECO:0000259" key="9">
    <source>
        <dbReference type="Pfam" id="PF00464"/>
    </source>
</evidence>
<dbReference type="PROSITE" id="PS00096">
    <property type="entry name" value="SHMT"/>
    <property type="match status" value="1"/>
</dbReference>
<dbReference type="AlphaFoldDB" id="A0AAQ3MLV2"/>
<reference evidence="10 11" key="1">
    <citation type="journal article" date="2023" name="Life. Sci Alliance">
        <title>Evolutionary insights into 3D genome organization and epigenetic landscape of Vigna mungo.</title>
        <authorList>
            <person name="Junaid A."/>
            <person name="Singh B."/>
            <person name="Bhatia S."/>
        </authorList>
    </citation>
    <scope>NUCLEOTIDE SEQUENCE [LARGE SCALE GENOMIC DNA]</scope>
    <source>
        <strain evidence="10">Urdbean</strain>
    </source>
</reference>
<evidence type="ECO:0000256" key="3">
    <source>
        <dbReference type="ARBA" id="ARBA00004777"/>
    </source>
</evidence>
<comment type="similarity">
    <text evidence="4 8">Belongs to the SHMT family.</text>
</comment>
<dbReference type="GO" id="GO:0004372">
    <property type="term" value="F:glycine hydroxymethyltransferase activity"/>
    <property type="evidence" value="ECO:0007669"/>
    <property type="project" value="UniProtKB-EC"/>
</dbReference>
<dbReference type="GO" id="GO:0030170">
    <property type="term" value="F:pyridoxal phosphate binding"/>
    <property type="evidence" value="ECO:0007669"/>
    <property type="project" value="InterPro"/>
</dbReference>
<dbReference type="InterPro" id="IPR039429">
    <property type="entry name" value="SHMT-like_dom"/>
</dbReference>
<dbReference type="SUPFAM" id="SSF53383">
    <property type="entry name" value="PLP-dependent transferases"/>
    <property type="match status" value="2"/>
</dbReference>
<evidence type="ECO:0000256" key="7">
    <source>
        <dbReference type="ARBA" id="ARBA00022898"/>
    </source>
</evidence>
<dbReference type="InterPro" id="IPR001085">
    <property type="entry name" value="Ser_HO-MeTrfase"/>
</dbReference>
<evidence type="ECO:0000256" key="6">
    <source>
        <dbReference type="ARBA" id="ARBA00022679"/>
    </source>
</evidence>
<protein>
    <recommendedName>
        <fullName evidence="8">Serine hydroxymethyltransferase</fullName>
        <ecNumber evidence="8">2.1.2.1</ecNumber>
    </recommendedName>
</protein>
<dbReference type="InterPro" id="IPR019798">
    <property type="entry name" value="Ser_HO-MeTrfase_PLP_BS"/>
</dbReference>
<dbReference type="NCBIfam" id="NF000586">
    <property type="entry name" value="PRK00011.1"/>
    <property type="match status" value="1"/>
</dbReference>
<keyword evidence="5 8" id="KW-0554">One-carbon metabolism</keyword>
<evidence type="ECO:0000256" key="1">
    <source>
        <dbReference type="ARBA" id="ARBA00001528"/>
    </source>
</evidence>
<dbReference type="Gene3D" id="3.40.640.10">
    <property type="entry name" value="Type I PLP-dependent aspartate aminotransferase-like (Major domain)"/>
    <property type="match status" value="1"/>
</dbReference>
<dbReference type="PANTHER" id="PTHR11680">
    <property type="entry name" value="SERINE HYDROXYMETHYLTRANSFERASE"/>
    <property type="match status" value="1"/>
</dbReference>
<evidence type="ECO:0000256" key="4">
    <source>
        <dbReference type="ARBA" id="ARBA00006376"/>
    </source>
</evidence>
<keyword evidence="7 8" id="KW-0663">Pyridoxal phosphate</keyword>
<name>A0AAQ3MLV2_VIGMU</name>
<dbReference type="FunFam" id="3.40.640.10:FF:000050">
    <property type="entry name" value="Serine hydroxymethyltransferase"/>
    <property type="match status" value="1"/>
</dbReference>
<dbReference type="Gene3D" id="3.90.1150.10">
    <property type="entry name" value="Aspartate Aminotransferase, domain 1"/>
    <property type="match status" value="1"/>
</dbReference>
<dbReference type="InterPro" id="IPR015422">
    <property type="entry name" value="PyrdxlP-dep_Trfase_small"/>
</dbReference>
<evidence type="ECO:0000313" key="10">
    <source>
        <dbReference type="EMBL" id="WVY93646.1"/>
    </source>
</evidence>
<dbReference type="EMBL" id="CP144691">
    <property type="protein sequence ID" value="WVY93646.1"/>
    <property type="molecule type" value="Genomic_DNA"/>
</dbReference>
<dbReference type="Proteomes" id="UP001374535">
    <property type="component" value="Chromosome 10"/>
</dbReference>
<dbReference type="PANTHER" id="PTHR11680:SF63">
    <property type="entry name" value="SERINE HYDROXYMETHYLTRANSFERASE 3, CHLOROPLASTIC"/>
    <property type="match status" value="1"/>
</dbReference>
<comment type="pathway">
    <text evidence="3 8">One-carbon metabolism; tetrahydrofolate interconversion.</text>
</comment>
<dbReference type="EC" id="2.1.2.1" evidence="8"/>
<evidence type="ECO:0000313" key="11">
    <source>
        <dbReference type="Proteomes" id="UP001374535"/>
    </source>
</evidence>
<comment type="catalytic activity">
    <reaction evidence="1 8">
        <text>(6R)-5,10-methylene-5,6,7,8-tetrahydrofolate + glycine + H2O = (6S)-5,6,7,8-tetrahydrofolate + L-serine</text>
        <dbReference type="Rhea" id="RHEA:15481"/>
        <dbReference type="ChEBI" id="CHEBI:15377"/>
        <dbReference type="ChEBI" id="CHEBI:15636"/>
        <dbReference type="ChEBI" id="CHEBI:33384"/>
        <dbReference type="ChEBI" id="CHEBI:57305"/>
        <dbReference type="ChEBI" id="CHEBI:57453"/>
        <dbReference type="EC" id="2.1.2.1"/>
    </reaction>
</comment>
<comment type="function">
    <text evidence="8">Interconversion of serine and glycine.</text>
</comment>
<feature type="domain" description="Serine hydroxymethyltransferase-like" evidence="9">
    <location>
        <begin position="80"/>
        <end position="389"/>
    </location>
</feature>
<dbReference type="GO" id="GO:0019264">
    <property type="term" value="P:glycine biosynthetic process from serine"/>
    <property type="evidence" value="ECO:0007669"/>
    <property type="project" value="InterPro"/>
</dbReference>
<dbReference type="GO" id="GO:0035999">
    <property type="term" value="P:tetrahydrofolate interconversion"/>
    <property type="evidence" value="ECO:0007669"/>
    <property type="project" value="InterPro"/>
</dbReference>
<dbReference type="HAMAP" id="MF_00051">
    <property type="entry name" value="SHMT"/>
    <property type="match status" value="1"/>
</dbReference>
<feature type="domain" description="Serine hydroxymethyltransferase-like" evidence="9">
    <location>
        <begin position="414"/>
        <end position="512"/>
    </location>
</feature>
<dbReference type="CDD" id="cd00378">
    <property type="entry name" value="SHMT"/>
    <property type="match status" value="1"/>
</dbReference>
<dbReference type="InterPro" id="IPR015424">
    <property type="entry name" value="PyrdxlP-dep_Trfase"/>
</dbReference>